<dbReference type="InterPro" id="IPR011990">
    <property type="entry name" value="TPR-like_helical_dom_sf"/>
</dbReference>
<dbReference type="GeneID" id="106760439"/>
<feature type="repeat" description="PPR" evidence="3">
    <location>
        <begin position="406"/>
        <end position="440"/>
    </location>
</feature>
<evidence type="ECO:0000256" key="2">
    <source>
        <dbReference type="ARBA" id="ARBA00022737"/>
    </source>
</evidence>
<feature type="repeat" description="PPR" evidence="3">
    <location>
        <begin position="301"/>
        <end position="335"/>
    </location>
</feature>
<dbReference type="PROSITE" id="PS51375">
    <property type="entry name" value="PPR"/>
    <property type="match status" value="8"/>
</dbReference>
<dbReference type="Proteomes" id="UP000087766">
    <property type="component" value="Chromosome 5"/>
</dbReference>
<protein>
    <submittedName>
        <fullName evidence="6">Pentatricopeptide repeat-containing protein At5g39710-like</fullName>
    </submittedName>
</protein>
<dbReference type="OrthoDB" id="185373at2759"/>
<dbReference type="RefSeq" id="XP_014499355.1">
    <property type="nucleotide sequence ID" value="XM_014643869.2"/>
</dbReference>
<organism evidence="5 6">
    <name type="scientific">Vigna radiata var. radiata</name>
    <name type="common">Mung bean</name>
    <name type="synonym">Phaseolus aureus</name>
    <dbReference type="NCBI Taxonomy" id="3916"/>
    <lineage>
        <taxon>Eukaryota</taxon>
        <taxon>Viridiplantae</taxon>
        <taxon>Streptophyta</taxon>
        <taxon>Embryophyta</taxon>
        <taxon>Tracheophyta</taxon>
        <taxon>Spermatophyta</taxon>
        <taxon>Magnoliopsida</taxon>
        <taxon>eudicotyledons</taxon>
        <taxon>Gunneridae</taxon>
        <taxon>Pentapetalae</taxon>
        <taxon>rosids</taxon>
        <taxon>fabids</taxon>
        <taxon>Fabales</taxon>
        <taxon>Fabaceae</taxon>
        <taxon>Papilionoideae</taxon>
        <taxon>50 kb inversion clade</taxon>
        <taxon>NPAAA clade</taxon>
        <taxon>indigoferoid/millettioid clade</taxon>
        <taxon>Phaseoleae</taxon>
        <taxon>Vigna</taxon>
    </lineage>
</organism>
<sequence>MARAFGKAIAKPSSSSLSSSSNIPNRNLCLITSITSILQNLNPQIPDFSSLNKFSPHLSPNLVIQVIKNQKNPHHALQFFNWASNPNPNPKNYSHTPLCYAAITDLLLSHSLFSTAYSLLHHSNKLSDFLICRFINALGHCGDIRGAVHWFHKAKNLGREHCVYSCNAVLSVLVRANRVNFAKAIYNQVLSEAVIEPDVYTHTTMIRGFCKVGMVESARKVFDEMRCEPNIVTYNTLIHGFCKKGDMEGARSVFDRLVESKSCEPDVVSFTTLIDGYSKRGEFKKAVECLKQMTERGCSPNVVTYNALVEGLCLSGEVDEAKMMMGRMRLNGLKDNVATNTSLLKGLCIVGKSDDAFKHFREMASRGMKPDVKAYGVVVNEYCKIGKPREAVSLLREMVTRGVKPSVSSFNAVFRVLVDEGKIDEGVLLLKQMSHMGCSPNFLSYCILVCGLCKVKSRMQAVEELVSDMLQNGHNLDATMYNCLLQGYCEDGDEEMALKTYYDIMNKNFVIKQDVFSTFVKLMCAKGKLKEGDTVFEGCLLGGFQLSGKVEANATEEPGTLT</sequence>
<evidence type="ECO:0000256" key="1">
    <source>
        <dbReference type="ARBA" id="ARBA00007626"/>
    </source>
</evidence>
<gene>
    <name evidence="6" type="primary">LOC106760439</name>
</gene>
<dbReference type="Pfam" id="PF01535">
    <property type="entry name" value="PPR"/>
    <property type="match status" value="1"/>
</dbReference>
<dbReference type="KEGG" id="vra:106760439"/>
<reference evidence="5" key="1">
    <citation type="journal article" date="2014" name="Nat. Commun.">
        <title>Genome sequence of mungbean and insights into evolution within Vigna species.</title>
        <authorList>
            <person name="Kang Y.J."/>
            <person name="Kim S.K."/>
            <person name="Kim M.Y."/>
            <person name="Lestari P."/>
            <person name="Kim K.H."/>
            <person name="Ha B.K."/>
            <person name="Jun T.H."/>
            <person name="Hwang W.J."/>
            <person name="Lee T."/>
            <person name="Lee J."/>
            <person name="Shim S."/>
            <person name="Yoon M.Y."/>
            <person name="Jang Y.E."/>
            <person name="Han K.S."/>
            <person name="Taeprayoon P."/>
            <person name="Yoon N."/>
            <person name="Somta P."/>
            <person name="Tanya P."/>
            <person name="Kim K.S."/>
            <person name="Gwag J.G."/>
            <person name="Moon J.K."/>
            <person name="Lee Y.H."/>
            <person name="Park B.S."/>
            <person name="Bombarely A."/>
            <person name="Doyle J.J."/>
            <person name="Jackson S.A."/>
            <person name="Schafleitner R."/>
            <person name="Srinives P."/>
            <person name="Varshney R.K."/>
            <person name="Lee S.H."/>
        </authorList>
    </citation>
    <scope>NUCLEOTIDE SEQUENCE [LARGE SCALE GENOMIC DNA]</scope>
    <source>
        <strain evidence="5">cv. VC1973A</strain>
    </source>
</reference>
<dbReference type="Pfam" id="PF12854">
    <property type="entry name" value="PPR_1"/>
    <property type="match status" value="2"/>
</dbReference>
<dbReference type="PANTHER" id="PTHR47941">
    <property type="entry name" value="PENTATRICOPEPTIDE REPEAT-CONTAINING PROTEIN 3, MITOCHONDRIAL"/>
    <property type="match status" value="1"/>
</dbReference>
<feature type="repeat" description="PPR" evidence="3">
    <location>
        <begin position="336"/>
        <end position="370"/>
    </location>
</feature>
<accession>A0A1S3U010</accession>
<dbReference type="InterPro" id="IPR002885">
    <property type="entry name" value="PPR_rpt"/>
</dbReference>
<comment type="similarity">
    <text evidence="1">Belongs to the PPR family. P subfamily.</text>
</comment>
<feature type="region of interest" description="Disordered" evidence="4">
    <location>
        <begin position="1"/>
        <end position="22"/>
    </location>
</feature>
<dbReference type="Gene3D" id="1.25.40.10">
    <property type="entry name" value="Tetratricopeptide repeat domain"/>
    <property type="match status" value="4"/>
</dbReference>
<feature type="repeat" description="PPR" evidence="3">
    <location>
        <begin position="266"/>
        <end position="300"/>
    </location>
</feature>
<keyword evidence="5" id="KW-1185">Reference proteome</keyword>
<evidence type="ECO:0000313" key="6">
    <source>
        <dbReference type="RefSeq" id="XP_014499355.1"/>
    </source>
</evidence>
<proteinExistence type="inferred from homology"/>
<name>A0A1S3U010_VIGRR</name>
<evidence type="ECO:0000313" key="5">
    <source>
        <dbReference type="Proteomes" id="UP000087766"/>
    </source>
</evidence>
<reference evidence="6" key="2">
    <citation type="submission" date="2025-08" db="UniProtKB">
        <authorList>
            <consortium name="RefSeq"/>
        </authorList>
    </citation>
    <scope>IDENTIFICATION</scope>
    <source>
        <tissue evidence="6">Leaf</tissue>
    </source>
</reference>
<dbReference type="NCBIfam" id="TIGR00756">
    <property type="entry name" value="PPR"/>
    <property type="match status" value="8"/>
</dbReference>
<dbReference type="AlphaFoldDB" id="A0A1S3U010"/>
<feature type="repeat" description="PPR" evidence="3">
    <location>
        <begin position="477"/>
        <end position="511"/>
    </location>
</feature>
<feature type="repeat" description="PPR" evidence="3">
    <location>
        <begin position="198"/>
        <end position="228"/>
    </location>
</feature>
<feature type="repeat" description="PPR" evidence="3">
    <location>
        <begin position="230"/>
        <end position="265"/>
    </location>
</feature>
<dbReference type="Pfam" id="PF13041">
    <property type="entry name" value="PPR_2"/>
    <property type="match status" value="3"/>
</dbReference>
<dbReference type="SUPFAM" id="SSF81901">
    <property type="entry name" value="HCP-like"/>
    <property type="match status" value="1"/>
</dbReference>
<evidence type="ECO:0000256" key="4">
    <source>
        <dbReference type="SAM" id="MobiDB-lite"/>
    </source>
</evidence>
<evidence type="ECO:0000256" key="3">
    <source>
        <dbReference type="PROSITE-ProRule" id="PRU00708"/>
    </source>
</evidence>
<keyword evidence="2" id="KW-0677">Repeat</keyword>
<feature type="repeat" description="PPR" evidence="3">
    <location>
        <begin position="371"/>
        <end position="405"/>
    </location>
</feature>